<accession>A0A847SF66</accession>
<feature type="domain" description="Peptidase M61 N-terminal" evidence="2">
    <location>
        <begin position="24"/>
        <end position="200"/>
    </location>
</feature>
<evidence type="ECO:0000259" key="1">
    <source>
        <dbReference type="Pfam" id="PF05299"/>
    </source>
</evidence>
<dbReference type="InterPro" id="IPR040756">
    <property type="entry name" value="Peptidase_M61_N"/>
</dbReference>
<dbReference type="SUPFAM" id="SSF55486">
    <property type="entry name" value="Metalloproteases ('zincins'), catalytic domain"/>
    <property type="match status" value="1"/>
</dbReference>
<dbReference type="Gene3D" id="1.10.390.10">
    <property type="entry name" value="Neutral Protease Domain 2"/>
    <property type="match status" value="1"/>
</dbReference>
<proteinExistence type="predicted"/>
<dbReference type="Gene3D" id="2.60.40.3650">
    <property type="match status" value="1"/>
</dbReference>
<dbReference type="AlphaFoldDB" id="A0A847SF66"/>
<dbReference type="InterPro" id="IPR036034">
    <property type="entry name" value="PDZ_sf"/>
</dbReference>
<evidence type="ECO:0000313" key="3">
    <source>
        <dbReference type="EMBL" id="NLR78403.1"/>
    </source>
</evidence>
<gene>
    <name evidence="3" type="ORF">HGH91_07190</name>
</gene>
<dbReference type="Pfam" id="PF17899">
    <property type="entry name" value="Peptidase_M61_N"/>
    <property type="match status" value="1"/>
</dbReference>
<comment type="caution">
    <text evidence="3">The sequence shown here is derived from an EMBL/GenBank/DDBJ whole genome shotgun (WGS) entry which is preliminary data.</text>
</comment>
<dbReference type="EMBL" id="JABAHZ010000001">
    <property type="protein sequence ID" value="NLR78403.1"/>
    <property type="molecule type" value="Genomic_DNA"/>
</dbReference>
<sequence length="613" mass="69058">MKKIYLLLIYINIVVSALAQQSYQYKVDLTKAGKHSVLVTLRTPKMNKRDVSFCLPAIIPGTYQFSNFGRLVFDLKAYDSKGKELPVMHEEGANSWKISKALNLDSISYTVEDTWHQPKDLGIYPMGGTSIEAGENFSINAPGFFGYFENMENLAFQVEFIKPTGFYGSSALEAVNTSDSSDLFSVGSVHDLYDSPIMYCKPDTASVNLGRTTVLVSSYTTDGKKHAPALVAEMERLLTATQSYLGGKLPIKKYAFLYNFANRAPMQGALEHNYSSFYALGSMPESKMKSMIVSISAHEFFHIITPLSISSKEIREFNYQVPVLSKHLWLYEGTTEYDAHHLQELYGLTDYKQFFKALTKKIAESYNKYNDTLPFTVMSKEVATTYKNQYGNVYEKGALISACLDIYLLHLSGGRYGLGQLKHDLGIRYGRNTYFEDDSLFDQIAMLSFPEVKDFLNKYVAGSMRIPYTDFFAMAGVDYHTNLQRQVYSIGQPGIAVMAGKKVTIVGVSNLDDMGRKMGYKLMDEIVSVNGEPASGSDFYELIDRQREAWKEGDVLTMVVKRKNDAGEEELKTLTAPVSVKETITEAYRMKMMPDKDLTPLQRNVRKAWLSGI</sequence>
<dbReference type="Proteomes" id="UP000552864">
    <property type="component" value="Unassembled WGS sequence"/>
</dbReference>
<reference evidence="3 4" key="1">
    <citation type="submission" date="2020-04" db="EMBL/GenBank/DDBJ databases">
        <authorList>
            <person name="Yin C."/>
        </authorList>
    </citation>
    <scope>NUCLEOTIDE SEQUENCE [LARGE SCALE GENOMIC DNA]</scope>
    <source>
        <strain evidence="3 4">Ak56</strain>
    </source>
</reference>
<dbReference type="Pfam" id="PF05299">
    <property type="entry name" value="Peptidase_M61"/>
    <property type="match status" value="1"/>
</dbReference>
<keyword evidence="4" id="KW-1185">Reference proteome</keyword>
<feature type="domain" description="Peptidase M61 catalytic" evidence="1">
    <location>
        <begin position="293"/>
        <end position="400"/>
    </location>
</feature>
<evidence type="ECO:0000259" key="2">
    <source>
        <dbReference type="Pfam" id="PF17899"/>
    </source>
</evidence>
<evidence type="ECO:0000313" key="4">
    <source>
        <dbReference type="Proteomes" id="UP000552864"/>
    </source>
</evidence>
<dbReference type="RefSeq" id="WP_168737742.1">
    <property type="nucleotide sequence ID" value="NZ_JABAHZ010000001.1"/>
</dbReference>
<organism evidence="3 4">
    <name type="scientific">Chitinophaga eiseniae</name>
    <dbReference type="NCBI Taxonomy" id="634771"/>
    <lineage>
        <taxon>Bacteria</taxon>
        <taxon>Pseudomonadati</taxon>
        <taxon>Bacteroidota</taxon>
        <taxon>Chitinophagia</taxon>
        <taxon>Chitinophagales</taxon>
        <taxon>Chitinophagaceae</taxon>
        <taxon>Chitinophaga</taxon>
    </lineage>
</organism>
<dbReference type="SUPFAM" id="SSF50156">
    <property type="entry name" value="PDZ domain-like"/>
    <property type="match status" value="1"/>
</dbReference>
<dbReference type="InterPro" id="IPR007963">
    <property type="entry name" value="Peptidase_M61_catalytic"/>
</dbReference>
<dbReference type="InterPro" id="IPR027268">
    <property type="entry name" value="Peptidase_M4/M1_CTD_sf"/>
</dbReference>
<protein>
    <submittedName>
        <fullName evidence="3">Peptidase M61</fullName>
    </submittedName>
</protein>
<name>A0A847SF66_9BACT</name>